<dbReference type="GO" id="GO:0016811">
    <property type="term" value="F:hydrolase activity, acting on carbon-nitrogen (but not peptide) bonds, in linear amides"/>
    <property type="evidence" value="ECO:0007669"/>
    <property type="project" value="TreeGrafter"/>
</dbReference>
<dbReference type="EMBL" id="VUOE01000001">
    <property type="protein sequence ID" value="KAA2219305.1"/>
    <property type="molecule type" value="Genomic_DNA"/>
</dbReference>
<dbReference type="InterPro" id="IPR024078">
    <property type="entry name" value="LmbE-like_dom_sf"/>
</dbReference>
<dbReference type="PANTHER" id="PTHR12993:SF11">
    <property type="entry name" value="N-ACETYLGLUCOSAMINYL-PHOSPHATIDYLINOSITOL DE-N-ACETYLASE"/>
    <property type="match status" value="1"/>
</dbReference>
<comment type="caution">
    <text evidence="1">The sequence shown here is derived from an EMBL/GenBank/DDBJ whole genome shotgun (WGS) entry which is preliminary data.</text>
</comment>
<reference evidence="1 2" key="1">
    <citation type="submission" date="2019-09" db="EMBL/GenBank/DDBJ databases">
        <authorList>
            <person name="Khan S.A."/>
            <person name="Jeon C.O."/>
            <person name="Chun B.H."/>
            <person name="Jeong S.E."/>
        </authorList>
    </citation>
    <scope>NUCLEOTIDE SEQUENCE [LARGE SCALE GENOMIC DNA]</scope>
    <source>
        <strain evidence="1 2">KCTC 42508</strain>
    </source>
</reference>
<dbReference type="InterPro" id="IPR003737">
    <property type="entry name" value="GlcNAc_PI_deacetylase-related"/>
</dbReference>
<gene>
    <name evidence="1" type="ORF">F0361_06775</name>
</gene>
<dbReference type="SUPFAM" id="SSF102588">
    <property type="entry name" value="LmbE-like"/>
    <property type="match status" value="1"/>
</dbReference>
<sequence>MVYNVLFGQAKDLFQSLETGWNQKTSIMQKHQRSINQMLRQGLFALLVIFLAGSSSWAQKPYEGKTLLAVFAHPDDESTISPILAKYTREGAKVHLVVVTDGRYGTNDFHDHKAGDELVVTRREEMRCAAELLGVELTHLNFHDQLKASEGYDGHVPHAREMVKQLNDIVEKTKPDAIITWGPDGGSTHMDHRLVGASITQVYLSKDWQKPMSLYFYGTPLDNIDDADGKVLRGQASKYLRTKVPYTDEDLEMAAKSYRCHYSQIDPMLTEADFMDRKSKNGKFVYLRKFEAPKSDSDSVFE</sequence>
<name>A0A5B2TZR6_9FLAO</name>
<dbReference type="AlphaFoldDB" id="A0A5B2TZR6"/>
<proteinExistence type="predicted"/>
<organism evidence="1 2">
    <name type="scientific">Maribacter flavus</name>
    <dbReference type="NCBI Taxonomy" id="1658664"/>
    <lineage>
        <taxon>Bacteria</taxon>
        <taxon>Pseudomonadati</taxon>
        <taxon>Bacteroidota</taxon>
        <taxon>Flavobacteriia</taxon>
        <taxon>Flavobacteriales</taxon>
        <taxon>Flavobacteriaceae</taxon>
        <taxon>Maribacter</taxon>
    </lineage>
</organism>
<evidence type="ECO:0000313" key="2">
    <source>
        <dbReference type="Proteomes" id="UP000323188"/>
    </source>
</evidence>
<evidence type="ECO:0000313" key="1">
    <source>
        <dbReference type="EMBL" id="KAA2219305.1"/>
    </source>
</evidence>
<dbReference type="Gene3D" id="3.40.50.10320">
    <property type="entry name" value="LmbE-like"/>
    <property type="match status" value="1"/>
</dbReference>
<accession>A0A5B2TZR6</accession>
<dbReference type="Pfam" id="PF02585">
    <property type="entry name" value="PIG-L"/>
    <property type="match status" value="1"/>
</dbReference>
<dbReference type="PANTHER" id="PTHR12993">
    <property type="entry name" value="N-ACETYLGLUCOSAMINYL-PHOSPHATIDYLINOSITOL DE-N-ACETYLASE-RELATED"/>
    <property type="match status" value="1"/>
</dbReference>
<dbReference type="Proteomes" id="UP000323188">
    <property type="component" value="Unassembled WGS sequence"/>
</dbReference>
<protein>
    <submittedName>
        <fullName evidence="1">PIG-L family deacetylase</fullName>
    </submittedName>
</protein>